<comment type="subcellular location">
    <subcellularLocation>
        <location evidence="1">Cell membrane</location>
        <topology evidence="1">Multi-pass membrane protein</topology>
    </subcellularLocation>
    <subcellularLocation>
        <location evidence="8">Membrane</location>
        <topology evidence="8">Multi-pass membrane protein</topology>
    </subcellularLocation>
</comment>
<dbReference type="GO" id="GO:0005886">
    <property type="term" value="C:plasma membrane"/>
    <property type="evidence" value="ECO:0007669"/>
    <property type="project" value="UniProtKB-SubCell"/>
</dbReference>
<dbReference type="InterPro" id="IPR000109">
    <property type="entry name" value="POT_fam"/>
</dbReference>
<feature type="transmembrane region" description="Helical" evidence="10">
    <location>
        <begin position="469"/>
        <end position="490"/>
    </location>
</feature>
<keyword evidence="3 8" id="KW-0813">Transport</keyword>
<feature type="transmembrane region" description="Helical" evidence="10">
    <location>
        <begin position="405"/>
        <end position="424"/>
    </location>
</feature>
<dbReference type="InterPro" id="IPR020846">
    <property type="entry name" value="MFS_dom"/>
</dbReference>
<dbReference type="GO" id="GO:1904680">
    <property type="term" value="F:peptide transmembrane transporter activity"/>
    <property type="evidence" value="ECO:0007669"/>
    <property type="project" value="InterPro"/>
</dbReference>
<feature type="transmembrane region" description="Helical" evidence="10">
    <location>
        <begin position="294"/>
        <end position="315"/>
    </location>
</feature>
<evidence type="ECO:0000256" key="7">
    <source>
        <dbReference type="ARBA" id="ARBA00023136"/>
    </source>
</evidence>
<protein>
    <submittedName>
        <fullName evidence="12">MFS transporter</fullName>
    </submittedName>
</protein>
<evidence type="ECO:0000256" key="4">
    <source>
        <dbReference type="ARBA" id="ARBA00022475"/>
    </source>
</evidence>
<dbReference type="InterPro" id="IPR018456">
    <property type="entry name" value="PTR2_symporter_CS"/>
</dbReference>
<comment type="similarity">
    <text evidence="2 8">Belongs to the major facilitator superfamily. Proton-dependent oligopeptide transporter (POT/PTR) (TC 2.A.17) family.</text>
</comment>
<evidence type="ECO:0000259" key="11">
    <source>
        <dbReference type="PROSITE" id="PS50850"/>
    </source>
</evidence>
<dbReference type="CDD" id="cd17346">
    <property type="entry name" value="MFS_DtpA_like"/>
    <property type="match status" value="1"/>
</dbReference>
<feature type="transmembrane region" description="Helical" evidence="10">
    <location>
        <begin position="77"/>
        <end position="99"/>
    </location>
</feature>
<feature type="transmembrane region" description="Helical" evidence="10">
    <location>
        <begin position="327"/>
        <end position="355"/>
    </location>
</feature>
<evidence type="ECO:0000256" key="10">
    <source>
        <dbReference type="SAM" id="Phobius"/>
    </source>
</evidence>
<name>A0A2A3YGC0_9MICO</name>
<evidence type="ECO:0000256" key="8">
    <source>
        <dbReference type="RuleBase" id="RU003755"/>
    </source>
</evidence>
<feature type="transmembrane region" description="Helical" evidence="10">
    <location>
        <begin position="199"/>
        <end position="219"/>
    </location>
</feature>
<dbReference type="Pfam" id="PF00854">
    <property type="entry name" value="PTR2"/>
    <property type="match status" value="1"/>
</dbReference>
<feature type="transmembrane region" description="Helical" evidence="10">
    <location>
        <begin position="496"/>
        <end position="516"/>
    </location>
</feature>
<dbReference type="EMBL" id="NRGR01000024">
    <property type="protein sequence ID" value="PCC38301.1"/>
    <property type="molecule type" value="Genomic_DNA"/>
</dbReference>
<feature type="transmembrane region" description="Helical" evidence="10">
    <location>
        <begin position="105"/>
        <end position="126"/>
    </location>
</feature>
<feature type="transmembrane region" description="Helical" evidence="10">
    <location>
        <begin position="266"/>
        <end position="288"/>
    </location>
</feature>
<dbReference type="PROSITE" id="PS01023">
    <property type="entry name" value="PTR2_2"/>
    <property type="match status" value="1"/>
</dbReference>
<evidence type="ECO:0000256" key="5">
    <source>
        <dbReference type="ARBA" id="ARBA00022692"/>
    </source>
</evidence>
<evidence type="ECO:0000256" key="2">
    <source>
        <dbReference type="ARBA" id="ARBA00005982"/>
    </source>
</evidence>
<gene>
    <name evidence="12" type="ORF">CIK66_14805</name>
</gene>
<sequence length="528" mass="55671">MALPGLGTGSRDVAVSVTVNSSDDPGPTSAPDRPGGDGGAALDALSSERLHNPSGKTFMGQPRPLANLFSVELWERFSFYGMQGILAIYMYFSATAGGLGIDESVALSIVGAYGGSVYIFSILGALVSDRLLGPERTLFGSAVMIMFGHIALALIPGVPGLVTGLLLVGIGSGGLKSTAATLVGSLYDLKDTRRDAGFSIYYMGVNIGGLLGPLVTGFAQKEWGFHLGFGLAAIGMAIGLTQYLLTRRSLPQTVHVVPDPLPRSKYLLWAAIAVLVVLVVLILVATGMMNPGNLANIMVGLSVVGAIVIFAMLLTSKKVGPDERSRVVAFIPLFIGTAAFFALFQQQFTVITLYSDTRLNRNLLGWEMPISWAQSFNPFFIITLAPVFAALWTKLGTRQPTTPKKFSLGIMLMGAAFLLFLPMVPVASVPVLWIALIMLVATLGELSLSPVGLSLTTKLAPAAFPVMMMALYNLSVALGTSLSGALAQFYSAETEGAYFGVLGAVTIGIGLIMLAISKPVHRRMRGVL</sequence>
<keyword evidence="13" id="KW-1185">Reference proteome</keyword>
<keyword evidence="7 10" id="KW-0472">Membrane</keyword>
<organism evidence="12 13">
    <name type="scientific">Brachybacterium alimentarium</name>
    <dbReference type="NCBI Taxonomy" id="47845"/>
    <lineage>
        <taxon>Bacteria</taxon>
        <taxon>Bacillati</taxon>
        <taxon>Actinomycetota</taxon>
        <taxon>Actinomycetes</taxon>
        <taxon>Micrococcales</taxon>
        <taxon>Dermabacteraceae</taxon>
        <taxon>Brachybacterium</taxon>
    </lineage>
</organism>
<evidence type="ECO:0000313" key="13">
    <source>
        <dbReference type="Proteomes" id="UP000218598"/>
    </source>
</evidence>
<dbReference type="PANTHER" id="PTHR23517:SF15">
    <property type="entry name" value="PROTON-DEPENDENT OLIGOPEPTIDE FAMILY TRANSPORT PROTEIN"/>
    <property type="match status" value="1"/>
</dbReference>
<evidence type="ECO:0000256" key="6">
    <source>
        <dbReference type="ARBA" id="ARBA00022989"/>
    </source>
</evidence>
<keyword evidence="4" id="KW-1003">Cell membrane</keyword>
<keyword evidence="5 8" id="KW-0812">Transmembrane</keyword>
<dbReference type="SUPFAM" id="SSF103473">
    <property type="entry name" value="MFS general substrate transporter"/>
    <property type="match status" value="2"/>
</dbReference>
<feature type="transmembrane region" description="Helical" evidence="10">
    <location>
        <begin position="430"/>
        <end position="448"/>
    </location>
</feature>
<evidence type="ECO:0000256" key="9">
    <source>
        <dbReference type="SAM" id="MobiDB-lite"/>
    </source>
</evidence>
<evidence type="ECO:0000256" key="3">
    <source>
        <dbReference type="ARBA" id="ARBA00022448"/>
    </source>
</evidence>
<dbReference type="InterPro" id="IPR050171">
    <property type="entry name" value="MFS_Transporters"/>
</dbReference>
<reference evidence="12 13" key="1">
    <citation type="journal article" date="2017" name="Elife">
        <title>Extensive horizontal gene transfer in cheese-associated bacteria.</title>
        <authorList>
            <person name="Bonham K.S."/>
            <person name="Wolfe B.E."/>
            <person name="Dutton R.J."/>
        </authorList>
    </citation>
    <scope>NUCLEOTIDE SEQUENCE [LARGE SCALE GENOMIC DNA]</scope>
    <source>
        <strain evidence="12 13">341_9</strain>
    </source>
</reference>
<dbReference type="PROSITE" id="PS50850">
    <property type="entry name" value="MFS"/>
    <property type="match status" value="1"/>
</dbReference>
<feature type="transmembrane region" description="Helical" evidence="10">
    <location>
        <begin position="225"/>
        <end position="245"/>
    </location>
</feature>
<feature type="domain" description="Major facilitator superfamily (MFS) profile" evidence="11">
    <location>
        <begin position="67"/>
        <end position="521"/>
    </location>
</feature>
<dbReference type="AlphaFoldDB" id="A0A2A3YGC0"/>
<dbReference type="GO" id="GO:0006857">
    <property type="term" value="P:oligopeptide transport"/>
    <property type="evidence" value="ECO:0007669"/>
    <property type="project" value="InterPro"/>
</dbReference>
<dbReference type="NCBIfam" id="TIGR00924">
    <property type="entry name" value="yjdL_sub1_fam"/>
    <property type="match status" value="1"/>
</dbReference>
<dbReference type="InterPro" id="IPR005279">
    <property type="entry name" value="Dipep/tripep_permease"/>
</dbReference>
<dbReference type="Proteomes" id="UP000218598">
    <property type="component" value="Unassembled WGS sequence"/>
</dbReference>
<feature type="transmembrane region" description="Helical" evidence="10">
    <location>
        <begin position="375"/>
        <end position="393"/>
    </location>
</feature>
<dbReference type="InterPro" id="IPR036259">
    <property type="entry name" value="MFS_trans_sf"/>
</dbReference>
<evidence type="ECO:0000256" key="1">
    <source>
        <dbReference type="ARBA" id="ARBA00004651"/>
    </source>
</evidence>
<dbReference type="PANTHER" id="PTHR23517">
    <property type="entry name" value="RESISTANCE PROTEIN MDTM, PUTATIVE-RELATED-RELATED"/>
    <property type="match status" value="1"/>
</dbReference>
<accession>A0A2A3YGC0</accession>
<dbReference type="OrthoDB" id="9772725at2"/>
<dbReference type="Gene3D" id="1.20.1250.20">
    <property type="entry name" value="MFS general substrate transporter like domains"/>
    <property type="match status" value="1"/>
</dbReference>
<comment type="caution">
    <text evidence="12">The sequence shown here is derived from an EMBL/GenBank/DDBJ whole genome shotgun (WGS) entry which is preliminary data.</text>
</comment>
<feature type="region of interest" description="Disordered" evidence="9">
    <location>
        <begin position="1"/>
        <end position="43"/>
    </location>
</feature>
<keyword evidence="6 10" id="KW-1133">Transmembrane helix</keyword>
<evidence type="ECO:0000313" key="12">
    <source>
        <dbReference type="EMBL" id="PCC38301.1"/>
    </source>
</evidence>
<proteinExistence type="inferred from homology"/>